<dbReference type="AlphaFoldDB" id="A0A0B1STI7"/>
<protein>
    <submittedName>
        <fullName evidence="2">Uncharacterized protein</fullName>
    </submittedName>
</protein>
<dbReference type="Gene3D" id="3.40.50.620">
    <property type="entry name" value="HUPs"/>
    <property type="match status" value="1"/>
</dbReference>
<dbReference type="EMBL" id="KN560138">
    <property type="protein sequence ID" value="KHJ86525.1"/>
    <property type="molecule type" value="Genomic_DNA"/>
</dbReference>
<evidence type="ECO:0000256" key="1">
    <source>
        <dbReference type="ARBA" id="ARBA00005594"/>
    </source>
</evidence>
<gene>
    <name evidence="2" type="ORF">OESDEN_13719</name>
</gene>
<accession>A0A0B1STI7</accession>
<dbReference type="GO" id="GO:0006429">
    <property type="term" value="P:leucyl-tRNA aminoacylation"/>
    <property type="evidence" value="ECO:0007669"/>
    <property type="project" value="InterPro"/>
</dbReference>
<dbReference type="GO" id="GO:0005524">
    <property type="term" value="F:ATP binding"/>
    <property type="evidence" value="ECO:0007669"/>
    <property type="project" value="InterPro"/>
</dbReference>
<comment type="similarity">
    <text evidence="1">Belongs to the class-I aminoacyl-tRNA synthetase family.</text>
</comment>
<evidence type="ECO:0000313" key="3">
    <source>
        <dbReference type="Proteomes" id="UP000053660"/>
    </source>
</evidence>
<sequence>MDHPFRGRAAEGGEFAFPGSKILGAALSASLATYPEVYALPVLAKRTIKSQNEKDEKDNLEEAKMKVYLKDFYDAVFDLLRSRMEKASEECIAKLNTYNDEVRRNLEATTDWLREHAFSKSYGLGQFSLFIMF</sequence>
<dbReference type="Proteomes" id="UP000053660">
    <property type="component" value="Unassembled WGS sequence"/>
</dbReference>
<dbReference type="InterPro" id="IPR014729">
    <property type="entry name" value="Rossmann-like_a/b/a_fold"/>
</dbReference>
<name>A0A0B1STI7_OESDE</name>
<reference evidence="2 3" key="1">
    <citation type="submission" date="2014-03" db="EMBL/GenBank/DDBJ databases">
        <title>Draft genome of the hookworm Oesophagostomum dentatum.</title>
        <authorList>
            <person name="Mitreva M."/>
        </authorList>
    </citation>
    <scope>NUCLEOTIDE SEQUENCE [LARGE SCALE GENOMIC DNA]</scope>
    <source>
        <strain evidence="2 3">OD-Hann</strain>
    </source>
</reference>
<dbReference type="PANTHER" id="PTHR45794">
    <property type="entry name" value="LEUCYL-TRNA SYNTHETASE"/>
    <property type="match status" value="1"/>
</dbReference>
<organism evidence="2 3">
    <name type="scientific">Oesophagostomum dentatum</name>
    <name type="common">Nodular worm</name>
    <dbReference type="NCBI Taxonomy" id="61180"/>
    <lineage>
        <taxon>Eukaryota</taxon>
        <taxon>Metazoa</taxon>
        <taxon>Ecdysozoa</taxon>
        <taxon>Nematoda</taxon>
        <taxon>Chromadorea</taxon>
        <taxon>Rhabditida</taxon>
        <taxon>Rhabditina</taxon>
        <taxon>Rhabditomorpha</taxon>
        <taxon>Strongyloidea</taxon>
        <taxon>Strongylidae</taxon>
        <taxon>Oesophagostomum</taxon>
    </lineage>
</organism>
<keyword evidence="3" id="KW-1185">Reference proteome</keyword>
<proteinExistence type="inferred from homology"/>
<dbReference type="PANTHER" id="PTHR45794:SF1">
    <property type="entry name" value="LEUCINE--TRNA LIGASE, CYTOPLASMIC"/>
    <property type="match status" value="1"/>
</dbReference>
<evidence type="ECO:0000313" key="2">
    <source>
        <dbReference type="EMBL" id="KHJ86525.1"/>
    </source>
</evidence>
<dbReference type="GO" id="GO:0004823">
    <property type="term" value="F:leucine-tRNA ligase activity"/>
    <property type="evidence" value="ECO:0007669"/>
    <property type="project" value="InterPro"/>
</dbReference>
<dbReference type="InterPro" id="IPR004493">
    <property type="entry name" value="Leu-tRNA-synth_Ia_arc/euk"/>
</dbReference>